<feature type="non-terminal residue" evidence="2">
    <location>
        <position position="163"/>
    </location>
</feature>
<dbReference type="AlphaFoldDB" id="A0AAV5W538"/>
<evidence type="ECO:0000256" key="1">
    <source>
        <dbReference type="SAM" id="MobiDB-lite"/>
    </source>
</evidence>
<comment type="caution">
    <text evidence="2">The sequence shown here is derived from an EMBL/GenBank/DDBJ whole genome shotgun (WGS) entry which is preliminary data.</text>
</comment>
<evidence type="ECO:0000313" key="2">
    <source>
        <dbReference type="EMBL" id="GMT25896.1"/>
    </source>
</evidence>
<protein>
    <submittedName>
        <fullName evidence="2">Uncharacterized protein</fullName>
    </submittedName>
</protein>
<feature type="non-terminal residue" evidence="2">
    <location>
        <position position="1"/>
    </location>
</feature>
<accession>A0AAV5W538</accession>
<gene>
    <name evidence="2" type="ORF">PFISCL1PPCAC_17193</name>
</gene>
<feature type="region of interest" description="Disordered" evidence="1">
    <location>
        <begin position="1"/>
        <end position="21"/>
    </location>
</feature>
<feature type="compositionally biased region" description="Polar residues" evidence="1">
    <location>
        <begin position="1"/>
        <end position="14"/>
    </location>
</feature>
<keyword evidence="3" id="KW-1185">Reference proteome</keyword>
<sequence length="163" mass="18400">SNYSSVLADSTSDPSMAPDLPSPYDLDCAKYIIDLEMERRLTVDKNLPLSRQLARHLIAHRALRVIDQEDLIREREVRDFFDNCFEDASDASNGAALAPSGALLAPADSEKCNDECGESDNTLDFYEAFGAHEDLVEDDYIFEEIYSEPEESEDDFMEESEEN</sequence>
<dbReference type="Proteomes" id="UP001432322">
    <property type="component" value="Unassembled WGS sequence"/>
</dbReference>
<reference evidence="2" key="1">
    <citation type="submission" date="2023-10" db="EMBL/GenBank/DDBJ databases">
        <title>Genome assembly of Pristionchus species.</title>
        <authorList>
            <person name="Yoshida K."/>
            <person name="Sommer R.J."/>
        </authorList>
    </citation>
    <scope>NUCLEOTIDE SEQUENCE</scope>
    <source>
        <strain evidence="2">RS5133</strain>
    </source>
</reference>
<evidence type="ECO:0000313" key="3">
    <source>
        <dbReference type="Proteomes" id="UP001432322"/>
    </source>
</evidence>
<name>A0AAV5W538_9BILA</name>
<organism evidence="2 3">
    <name type="scientific">Pristionchus fissidentatus</name>
    <dbReference type="NCBI Taxonomy" id="1538716"/>
    <lineage>
        <taxon>Eukaryota</taxon>
        <taxon>Metazoa</taxon>
        <taxon>Ecdysozoa</taxon>
        <taxon>Nematoda</taxon>
        <taxon>Chromadorea</taxon>
        <taxon>Rhabditida</taxon>
        <taxon>Rhabditina</taxon>
        <taxon>Diplogasteromorpha</taxon>
        <taxon>Diplogasteroidea</taxon>
        <taxon>Neodiplogasteridae</taxon>
        <taxon>Pristionchus</taxon>
    </lineage>
</organism>
<proteinExistence type="predicted"/>
<dbReference type="EMBL" id="BTSY01000004">
    <property type="protein sequence ID" value="GMT25896.1"/>
    <property type="molecule type" value="Genomic_DNA"/>
</dbReference>